<dbReference type="EMBL" id="JACBZH010000001">
    <property type="protein sequence ID" value="NYH91890.1"/>
    <property type="molecule type" value="Genomic_DNA"/>
</dbReference>
<dbReference type="PANTHER" id="PTHR43841">
    <property type="entry name" value="3-HYDROXYACYL-THIOESTER DEHYDRATASE HTDX-RELATED"/>
    <property type="match status" value="1"/>
</dbReference>
<keyword evidence="4" id="KW-1185">Reference proteome</keyword>
<protein>
    <submittedName>
        <fullName evidence="3">Acyl dehydratase</fullName>
    </submittedName>
</protein>
<evidence type="ECO:0000313" key="4">
    <source>
        <dbReference type="Proteomes" id="UP000579605"/>
    </source>
</evidence>
<dbReference type="InterPro" id="IPR029069">
    <property type="entry name" value="HotDog_dom_sf"/>
</dbReference>
<reference evidence="3 4" key="1">
    <citation type="submission" date="2020-07" db="EMBL/GenBank/DDBJ databases">
        <title>Sequencing the genomes of 1000 actinobacteria strains.</title>
        <authorList>
            <person name="Klenk H.-P."/>
        </authorList>
    </citation>
    <scope>NUCLEOTIDE SEQUENCE [LARGE SCALE GENOMIC DNA]</scope>
    <source>
        <strain evidence="3 4">DSM 18448</strain>
    </source>
</reference>
<gene>
    <name evidence="3" type="ORF">F4554_004528</name>
</gene>
<dbReference type="Pfam" id="PF01575">
    <property type="entry name" value="MaoC_dehydratas"/>
    <property type="match status" value="1"/>
</dbReference>
<comment type="similarity">
    <text evidence="1">Belongs to the enoyl-CoA hydratase/isomerase family.</text>
</comment>
<evidence type="ECO:0000313" key="3">
    <source>
        <dbReference type="EMBL" id="NYH91890.1"/>
    </source>
</evidence>
<evidence type="ECO:0000259" key="2">
    <source>
        <dbReference type="Pfam" id="PF01575"/>
    </source>
</evidence>
<organism evidence="3 4">
    <name type="scientific">Actinopolymorpha rutila</name>
    <dbReference type="NCBI Taxonomy" id="446787"/>
    <lineage>
        <taxon>Bacteria</taxon>
        <taxon>Bacillati</taxon>
        <taxon>Actinomycetota</taxon>
        <taxon>Actinomycetes</taxon>
        <taxon>Propionibacteriales</taxon>
        <taxon>Actinopolymorphaceae</taxon>
        <taxon>Actinopolymorpha</taxon>
    </lineage>
</organism>
<dbReference type="PANTHER" id="PTHR43841:SF3">
    <property type="entry name" value="(3R)-HYDROXYACYL-ACP DEHYDRATASE SUBUNIT HADB"/>
    <property type="match status" value="1"/>
</dbReference>
<comment type="caution">
    <text evidence="3">The sequence shown here is derived from an EMBL/GenBank/DDBJ whole genome shotgun (WGS) entry which is preliminary data.</text>
</comment>
<dbReference type="SUPFAM" id="SSF54637">
    <property type="entry name" value="Thioesterase/thiol ester dehydrase-isomerase"/>
    <property type="match status" value="1"/>
</dbReference>
<dbReference type="Gene3D" id="3.10.129.10">
    <property type="entry name" value="Hotdog Thioesterase"/>
    <property type="match status" value="1"/>
</dbReference>
<name>A0A852ZSC3_9ACTN</name>
<feature type="domain" description="MaoC-like" evidence="2">
    <location>
        <begin position="29"/>
        <end position="134"/>
    </location>
</feature>
<dbReference type="Proteomes" id="UP000579605">
    <property type="component" value="Unassembled WGS sequence"/>
</dbReference>
<dbReference type="InterPro" id="IPR002539">
    <property type="entry name" value="MaoC-like_dom"/>
</dbReference>
<sequence length="153" mass="16371">MNAEHTGSAVRAGGVPAYDDVEKGTELPSVTVQVRREDLVRYAGASGDFNRIHWNARVAREVGLPDVIAHGMLTMGAGARVLTEWAVDPARVVEYSVRFTRPVTVPDDDEGVAVTFGGKVADKLPDRVVRVDLTAVADGAKVFGAARAMVRLD</sequence>
<dbReference type="AlphaFoldDB" id="A0A852ZSC3"/>
<evidence type="ECO:0000256" key="1">
    <source>
        <dbReference type="ARBA" id="ARBA00005254"/>
    </source>
</evidence>
<proteinExistence type="inferred from homology"/>
<accession>A0A852ZSC3</accession>
<dbReference type="RefSeq" id="WP_179789385.1">
    <property type="nucleotide sequence ID" value="NZ_BAAARR010000001.1"/>
</dbReference>